<name>A0A5E4YWZ3_9BURK</name>
<reference evidence="1 2" key="1">
    <citation type="submission" date="2019-08" db="EMBL/GenBank/DDBJ databases">
        <authorList>
            <person name="Peeters C."/>
        </authorList>
    </citation>
    <scope>NUCLEOTIDE SEQUENCE [LARGE SCALE GENOMIC DNA]</scope>
    <source>
        <strain evidence="1 2">LMG 31115</strain>
    </source>
</reference>
<dbReference type="Proteomes" id="UP000333828">
    <property type="component" value="Unassembled WGS sequence"/>
</dbReference>
<sequence>MQHRYPPCVRLARMQLRRLGVYKCSITIMNPHRTQGKSRGLAALALVAGLAGVVGTLSGCVVEPPRPAPAARVVVEQDPHTVAVQRREQIDRRIGNESRDIDNHVNQGYYPPPRGYELHRRLDAIAQEARDMAAQHGGGLSGDEQRALNQELDQLHHMIAG</sequence>
<dbReference type="EMBL" id="CABPSI010000006">
    <property type="protein sequence ID" value="VVE54785.1"/>
    <property type="molecule type" value="Genomic_DNA"/>
</dbReference>
<keyword evidence="1" id="KW-0449">Lipoprotein</keyword>
<evidence type="ECO:0000313" key="1">
    <source>
        <dbReference type="EMBL" id="VVE54785.1"/>
    </source>
</evidence>
<dbReference type="AlphaFoldDB" id="A0A5E4YWZ3"/>
<gene>
    <name evidence="1" type="ORF">PIN31115_04931</name>
</gene>
<organism evidence="1 2">
    <name type="scientific">Pandoraea iniqua</name>
    <dbReference type="NCBI Taxonomy" id="2508288"/>
    <lineage>
        <taxon>Bacteria</taxon>
        <taxon>Pseudomonadati</taxon>
        <taxon>Pseudomonadota</taxon>
        <taxon>Betaproteobacteria</taxon>
        <taxon>Burkholderiales</taxon>
        <taxon>Burkholderiaceae</taxon>
        <taxon>Pandoraea</taxon>
    </lineage>
</organism>
<proteinExistence type="predicted"/>
<evidence type="ECO:0000313" key="2">
    <source>
        <dbReference type="Proteomes" id="UP000333828"/>
    </source>
</evidence>
<accession>A0A5E4YWZ3</accession>
<keyword evidence="2" id="KW-1185">Reference proteome</keyword>
<protein>
    <submittedName>
        <fullName evidence="1">Lipoprotein</fullName>
    </submittedName>
</protein>